<keyword evidence="3" id="KW-1185">Reference proteome</keyword>
<feature type="transmembrane region" description="Helical" evidence="1">
    <location>
        <begin position="21"/>
        <end position="43"/>
    </location>
</feature>
<evidence type="ECO:0000259" key="2">
    <source>
        <dbReference type="Pfam" id="PF01757"/>
    </source>
</evidence>
<dbReference type="InterPro" id="IPR002656">
    <property type="entry name" value="Acyl_transf_3_dom"/>
</dbReference>
<keyword evidence="1" id="KW-0472">Membrane</keyword>
<name>A0A9W3BGB1_BIOGL</name>
<dbReference type="RefSeq" id="XP_055898599.1">
    <property type="nucleotide sequence ID" value="XM_056042624.1"/>
</dbReference>
<dbReference type="PANTHER" id="PTHR11161">
    <property type="entry name" value="O-ACYLTRANSFERASE"/>
    <property type="match status" value="1"/>
</dbReference>
<organism evidence="3 4">
    <name type="scientific">Biomphalaria glabrata</name>
    <name type="common">Bloodfluke planorb</name>
    <name type="synonym">Freshwater snail</name>
    <dbReference type="NCBI Taxonomy" id="6526"/>
    <lineage>
        <taxon>Eukaryota</taxon>
        <taxon>Metazoa</taxon>
        <taxon>Spiralia</taxon>
        <taxon>Lophotrochozoa</taxon>
        <taxon>Mollusca</taxon>
        <taxon>Gastropoda</taxon>
        <taxon>Heterobranchia</taxon>
        <taxon>Euthyneura</taxon>
        <taxon>Panpulmonata</taxon>
        <taxon>Hygrophila</taxon>
        <taxon>Lymnaeoidea</taxon>
        <taxon>Planorbidae</taxon>
        <taxon>Biomphalaria</taxon>
    </lineage>
</organism>
<proteinExistence type="predicted"/>
<sequence length="500" mass="55763">MSSGLTALPTECRTDKRETTGATLLAIFLFTIIVVLVFCGTLFDLVSGRWQKQKWVSTLQGVLGQTLLAFSVLLNGSKILDISQPPGSLTAINGIRFITLTWVLLGHNYGFGSSSASNAVSEVVIHYKTWTADVIFNGTLAVDTFFTLSGLLVAYVTTKEIAMKGAKFNLGLFYLHRYLRLTPPYMLVLVGMLGLQRFMGSGALWATVQPSVQKYCEENWWTNLLYLNNVVNADRTCFGHFWYLAADMQYYLFSPLILLPFFYNISAGMISWGFFLSLQWISTFALSYHNQWSPALFGLGIKVKPGSLDYNVSYYVTPHCRMGPYLVGLLAGYLLATCNGRLRLDKFNVFLCWLLSVMAALGIVYGIHGDISGENISSVAVAALYNAFARTAWGVCVSWVIIACSSGYGGPVNALLSWSPFVPLSRLTYMAYLVHPCVFSVYYGNQETLYNLNFVTFTVSYLGLLSFTYMISFVLVLGLESPWITLKKCFLKKQRTLKSF</sequence>
<dbReference type="AlphaFoldDB" id="A0A9W3BGB1"/>
<accession>A0A9W3BGB1</accession>
<dbReference type="Proteomes" id="UP001165740">
    <property type="component" value="Chromosome 9"/>
</dbReference>
<dbReference type="OrthoDB" id="207378at2759"/>
<evidence type="ECO:0000313" key="4">
    <source>
        <dbReference type="RefSeq" id="XP_055898599.1"/>
    </source>
</evidence>
<evidence type="ECO:0000313" key="3">
    <source>
        <dbReference type="Proteomes" id="UP001165740"/>
    </source>
</evidence>
<dbReference type="OMA" id="WIAFACH"/>
<reference evidence="4" key="1">
    <citation type="submission" date="2025-08" db="UniProtKB">
        <authorList>
            <consortium name="RefSeq"/>
        </authorList>
    </citation>
    <scope>IDENTIFICATION</scope>
</reference>
<feature type="domain" description="Acyltransferase 3" evidence="2">
    <location>
        <begin position="91"/>
        <end position="475"/>
    </location>
</feature>
<dbReference type="Pfam" id="PF01757">
    <property type="entry name" value="Acyl_transf_3"/>
    <property type="match status" value="1"/>
</dbReference>
<dbReference type="PANTHER" id="PTHR11161:SF69">
    <property type="entry name" value="NOSE RESISTANT TO FLUOXETINE PROTEIN 6-LIKE PROTEIN"/>
    <property type="match status" value="1"/>
</dbReference>
<feature type="transmembrane region" description="Helical" evidence="1">
    <location>
        <begin position="387"/>
        <end position="409"/>
    </location>
</feature>
<feature type="transmembrane region" description="Helical" evidence="1">
    <location>
        <begin position="454"/>
        <end position="479"/>
    </location>
</feature>
<feature type="transmembrane region" description="Helical" evidence="1">
    <location>
        <begin position="347"/>
        <end position="367"/>
    </location>
</feature>
<gene>
    <name evidence="4" type="primary">LOC129928394</name>
</gene>
<keyword evidence="1" id="KW-0812">Transmembrane</keyword>
<dbReference type="GeneID" id="129928394"/>
<feature type="transmembrane region" description="Helical" evidence="1">
    <location>
        <begin position="134"/>
        <end position="157"/>
    </location>
</feature>
<feature type="transmembrane region" description="Helical" evidence="1">
    <location>
        <begin position="55"/>
        <end position="74"/>
    </location>
</feature>
<dbReference type="InterPro" id="IPR052728">
    <property type="entry name" value="O2_lipid_transport_reg"/>
</dbReference>
<keyword evidence="1" id="KW-1133">Transmembrane helix</keyword>
<feature type="transmembrane region" description="Helical" evidence="1">
    <location>
        <begin position="86"/>
        <end position="105"/>
    </location>
</feature>
<feature type="transmembrane region" description="Helical" evidence="1">
    <location>
        <begin position="178"/>
        <end position="195"/>
    </location>
</feature>
<dbReference type="GO" id="GO:0016747">
    <property type="term" value="F:acyltransferase activity, transferring groups other than amino-acyl groups"/>
    <property type="evidence" value="ECO:0007669"/>
    <property type="project" value="InterPro"/>
</dbReference>
<protein>
    <submittedName>
        <fullName evidence="4">Nose resistant to fluoxetine protein 6-like</fullName>
    </submittedName>
</protein>
<feature type="transmembrane region" description="Helical" evidence="1">
    <location>
        <begin position="421"/>
        <end position="442"/>
    </location>
</feature>
<evidence type="ECO:0000256" key="1">
    <source>
        <dbReference type="SAM" id="Phobius"/>
    </source>
</evidence>